<keyword evidence="2" id="KW-0808">Transferase</keyword>
<sequence>MAGRREGPLMRIGGQHSRGSRIAIAVAVGVLLGCVFAFLYPDGFFKSSRSFAGRNTARLSQDFDAI</sequence>
<keyword evidence="1" id="KW-0472">Membrane</keyword>
<evidence type="ECO:0000313" key="2">
    <source>
        <dbReference type="EMBL" id="KAF3323288.1"/>
    </source>
</evidence>
<dbReference type="Proteomes" id="UP000623129">
    <property type="component" value="Unassembled WGS sequence"/>
</dbReference>
<proteinExistence type="predicted"/>
<dbReference type="PROSITE" id="PS51257">
    <property type="entry name" value="PROKAR_LIPOPROTEIN"/>
    <property type="match status" value="1"/>
</dbReference>
<organism evidence="2 3">
    <name type="scientific">Carex littledalei</name>
    <dbReference type="NCBI Taxonomy" id="544730"/>
    <lineage>
        <taxon>Eukaryota</taxon>
        <taxon>Viridiplantae</taxon>
        <taxon>Streptophyta</taxon>
        <taxon>Embryophyta</taxon>
        <taxon>Tracheophyta</taxon>
        <taxon>Spermatophyta</taxon>
        <taxon>Magnoliopsida</taxon>
        <taxon>Liliopsida</taxon>
        <taxon>Poales</taxon>
        <taxon>Cyperaceae</taxon>
        <taxon>Cyperoideae</taxon>
        <taxon>Cariceae</taxon>
        <taxon>Carex</taxon>
        <taxon>Carex subgen. Euthyceras</taxon>
    </lineage>
</organism>
<keyword evidence="1" id="KW-0812">Transmembrane</keyword>
<evidence type="ECO:0000313" key="3">
    <source>
        <dbReference type="Proteomes" id="UP000623129"/>
    </source>
</evidence>
<accession>A0A833QPH0</accession>
<dbReference type="GO" id="GO:0016740">
    <property type="term" value="F:transferase activity"/>
    <property type="evidence" value="ECO:0007669"/>
    <property type="project" value="UniProtKB-KW"/>
</dbReference>
<evidence type="ECO:0000256" key="1">
    <source>
        <dbReference type="SAM" id="Phobius"/>
    </source>
</evidence>
<feature type="transmembrane region" description="Helical" evidence="1">
    <location>
        <begin position="21"/>
        <end position="40"/>
    </location>
</feature>
<protein>
    <submittedName>
        <fullName evidence="2">UDP-D-xylose:L-fucose alpha-1,3-D-xylosyltransferase 2-like protein</fullName>
    </submittedName>
</protein>
<comment type="caution">
    <text evidence="2">The sequence shown here is derived from an EMBL/GenBank/DDBJ whole genome shotgun (WGS) entry which is preliminary data.</text>
</comment>
<dbReference type="EMBL" id="SWLB01000023">
    <property type="protein sequence ID" value="KAF3323288.1"/>
    <property type="molecule type" value="Genomic_DNA"/>
</dbReference>
<dbReference type="OrthoDB" id="1743885at2759"/>
<gene>
    <name evidence="2" type="ORF">FCM35_KLT12019</name>
</gene>
<dbReference type="AlphaFoldDB" id="A0A833QPH0"/>
<keyword evidence="3" id="KW-1185">Reference proteome</keyword>
<reference evidence="2" key="1">
    <citation type="submission" date="2020-01" db="EMBL/GenBank/DDBJ databases">
        <title>Genome sequence of Kobresia littledalei, the first chromosome-level genome in the family Cyperaceae.</title>
        <authorList>
            <person name="Qu G."/>
        </authorList>
    </citation>
    <scope>NUCLEOTIDE SEQUENCE</scope>
    <source>
        <strain evidence="2">C.B.Clarke</strain>
        <tissue evidence="2">Leaf</tissue>
    </source>
</reference>
<keyword evidence="1" id="KW-1133">Transmembrane helix</keyword>
<name>A0A833QPH0_9POAL</name>